<feature type="compositionally biased region" description="Polar residues" evidence="3">
    <location>
        <begin position="1"/>
        <end position="10"/>
    </location>
</feature>
<feature type="compositionally biased region" description="Polar residues" evidence="3">
    <location>
        <begin position="46"/>
        <end position="58"/>
    </location>
</feature>
<comment type="caution">
    <text evidence="4">The sequence shown here is derived from an EMBL/GenBank/DDBJ whole genome shotgun (WGS) entry which is preliminary data.</text>
</comment>
<dbReference type="GO" id="GO:0005737">
    <property type="term" value="C:cytoplasm"/>
    <property type="evidence" value="ECO:0007669"/>
    <property type="project" value="UniProtKB-SubCell"/>
</dbReference>
<feature type="region of interest" description="Disordered" evidence="3">
    <location>
        <begin position="171"/>
        <end position="192"/>
    </location>
</feature>
<feature type="compositionally biased region" description="Polar residues" evidence="3">
    <location>
        <begin position="27"/>
        <end position="37"/>
    </location>
</feature>
<keyword evidence="5" id="KW-1185">Reference proteome</keyword>
<comment type="subcellular location">
    <subcellularLocation>
        <location evidence="1">Cytoplasm</location>
    </subcellularLocation>
</comment>
<evidence type="ECO:0000313" key="4">
    <source>
        <dbReference type="EMBL" id="KAF3967125.1"/>
    </source>
</evidence>
<dbReference type="GO" id="GO:0045944">
    <property type="term" value="P:positive regulation of transcription by RNA polymerase II"/>
    <property type="evidence" value="ECO:0007669"/>
    <property type="project" value="TreeGrafter"/>
</dbReference>
<feature type="compositionally biased region" description="Polar residues" evidence="3">
    <location>
        <begin position="96"/>
        <end position="109"/>
    </location>
</feature>
<dbReference type="Proteomes" id="UP000737018">
    <property type="component" value="Unassembled WGS sequence"/>
</dbReference>
<proteinExistence type="predicted"/>
<feature type="compositionally biased region" description="Low complexity" evidence="3">
    <location>
        <begin position="59"/>
        <end position="86"/>
    </location>
</feature>
<dbReference type="PANTHER" id="PTHR12983">
    <property type="entry name" value="RING FINGER 10 FAMILY MEMBER"/>
    <property type="match status" value="1"/>
</dbReference>
<protein>
    <submittedName>
        <fullName evidence="4">Uncharacterized protein</fullName>
    </submittedName>
</protein>
<evidence type="ECO:0000256" key="2">
    <source>
        <dbReference type="ARBA" id="ARBA00022490"/>
    </source>
</evidence>
<dbReference type="GO" id="GO:0000976">
    <property type="term" value="F:transcription cis-regulatory region binding"/>
    <property type="evidence" value="ECO:0007669"/>
    <property type="project" value="TreeGrafter"/>
</dbReference>
<sequence length="683" mass="75795">MSILPNNTQGSTSSFSSSSISPNPNSQHGNPTPTHLFQSQSQSQSPSALSRQFGSLQISDSLSPNPMSSLNSGPLVSAAEASGGSSKKVTELGTPNGKTSFSHQNSDTNSQCHSGGQGVGSSQSRGKMSGNISSPRNQQNPGSSNSHGSTVHLSGRKAQMMNGNHLLNFHYDPISRPQHQPRAPLPRRQQKTRPYNKDLFLQANYKFMVLDSGNYTPKSMDPDKMLRWEDIICYLLMGEEDNKGNSWKRCPLCFVMISPKDLYTIYIENVKQSCVGDTVEFMLLTRQKDSFTLSHKSEQETDIMSCRNDEIYDPFSKFTFTSDVDLSVRKAISDLDSWLVRADSGLVDDLEKLPYVCAAMEQLEQRKNETVSADVNDQIKWSDNLTLENANGGAWFDQTTVENELLEGKDTLLSSSYEERHSNDTGDGKDKNSYNFYQAADGQHLILHPLNMKCLLHHYGSYDMLPHRISGRILQLETVTQSEAIRRRYRYLSHFSLTTTFQFCEIDLSEILPPDALYPFLDEIKKREKQRKQLVKKERREKIKAEAATAYTVPEIYSFGQSIHVDSPTFSMDDFEALGSSPVTSSSPPTVGERKLFSNVTRLGFAAAHDSPALKIQEPNSLPDKGVTSNPSGSKSVGAPSFVNIISRGKSAETLDGPKMTELGKKGKKPSRVLLSTAGGRRY</sequence>
<organism evidence="4 5">
    <name type="scientific">Castanea mollissima</name>
    <name type="common">Chinese chestnut</name>
    <dbReference type="NCBI Taxonomy" id="60419"/>
    <lineage>
        <taxon>Eukaryota</taxon>
        <taxon>Viridiplantae</taxon>
        <taxon>Streptophyta</taxon>
        <taxon>Embryophyta</taxon>
        <taxon>Tracheophyta</taxon>
        <taxon>Spermatophyta</taxon>
        <taxon>Magnoliopsida</taxon>
        <taxon>eudicotyledons</taxon>
        <taxon>Gunneridae</taxon>
        <taxon>Pentapetalae</taxon>
        <taxon>rosids</taxon>
        <taxon>fabids</taxon>
        <taxon>Fagales</taxon>
        <taxon>Fagaceae</taxon>
        <taxon>Castanea</taxon>
    </lineage>
</organism>
<feature type="compositionally biased region" description="Low complexity" evidence="3">
    <location>
        <begin position="11"/>
        <end position="26"/>
    </location>
</feature>
<dbReference type="InterPro" id="IPR039739">
    <property type="entry name" value="MAG2/RNF10"/>
</dbReference>
<dbReference type="EMBL" id="JRKL02000944">
    <property type="protein sequence ID" value="KAF3967125.1"/>
    <property type="molecule type" value="Genomic_DNA"/>
</dbReference>
<gene>
    <name evidence="4" type="ORF">CMV_008838</name>
</gene>
<dbReference type="AlphaFoldDB" id="A0A8J4RBD7"/>
<dbReference type="PANTHER" id="PTHR12983:SF9">
    <property type="entry name" value="E3 UBIQUITIN-PROTEIN LIGASE RNF10"/>
    <property type="match status" value="1"/>
</dbReference>
<feature type="compositionally biased region" description="Polar residues" evidence="3">
    <location>
        <begin position="130"/>
        <end position="152"/>
    </location>
</feature>
<evidence type="ECO:0000313" key="5">
    <source>
        <dbReference type="Proteomes" id="UP000737018"/>
    </source>
</evidence>
<dbReference type="OrthoDB" id="302966at2759"/>
<reference evidence="4" key="1">
    <citation type="submission" date="2020-03" db="EMBL/GenBank/DDBJ databases">
        <title>Castanea mollissima Vanexum genome sequencing.</title>
        <authorList>
            <person name="Staton M."/>
        </authorList>
    </citation>
    <scope>NUCLEOTIDE SEQUENCE</scope>
    <source>
        <tissue evidence="4">Leaf</tissue>
    </source>
</reference>
<evidence type="ECO:0000256" key="3">
    <source>
        <dbReference type="SAM" id="MobiDB-lite"/>
    </source>
</evidence>
<evidence type="ECO:0000256" key="1">
    <source>
        <dbReference type="ARBA" id="ARBA00004496"/>
    </source>
</evidence>
<name>A0A8J4RBD7_9ROSI</name>
<accession>A0A8J4RBD7</accession>
<keyword evidence="2" id="KW-0963">Cytoplasm</keyword>
<feature type="compositionally biased region" description="Low complexity" evidence="3">
    <location>
        <begin position="110"/>
        <end position="126"/>
    </location>
</feature>
<feature type="region of interest" description="Disordered" evidence="3">
    <location>
        <begin position="612"/>
        <end position="683"/>
    </location>
</feature>
<feature type="region of interest" description="Disordered" evidence="3">
    <location>
        <begin position="1"/>
        <end position="152"/>
    </location>
</feature>